<dbReference type="PANTHER" id="PTHR48207">
    <property type="entry name" value="SUCCINATE--HYDROXYMETHYLGLUTARATE COA-TRANSFERASE"/>
    <property type="match status" value="1"/>
</dbReference>
<protein>
    <recommendedName>
        <fullName evidence="3">Carnitine dehydratase</fullName>
    </recommendedName>
</protein>
<accession>A0A382PQU0</accession>
<sequence>MTNDSSNFGPLSGIRVVDWTMWQFGPVCSMMLADMGAEVIKIESLDGDHARQFHTVSGTSSSLGGGLNAYFESLNRQKKSMALDLKTESGVNILKKLVTESDIFVQNFRHGVAERLGLGYDDLKATNPAIVYGAATGYGPNGPDAEKPAFAYTGEARSGSLWWAGPDDGNPYNLQSIADQVSGIMLCNGILGALVNRGITGKGQKVDVSHLGSMMWLAGNRYGMALLTGVEPGGQDRKSARNPLWNSYKCSDDKWIAFA</sequence>
<evidence type="ECO:0000313" key="2">
    <source>
        <dbReference type="EMBL" id="SVC74331.1"/>
    </source>
</evidence>
<dbReference type="Gene3D" id="3.30.1540.10">
    <property type="entry name" value="formyl-coa transferase, domain 3"/>
    <property type="match status" value="1"/>
</dbReference>
<dbReference type="Gene3D" id="3.40.50.10540">
    <property type="entry name" value="Crotonobetainyl-coa:carnitine coa-transferase, domain 1"/>
    <property type="match status" value="1"/>
</dbReference>
<dbReference type="AlphaFoldDB" id="A0A382PQU0"/>
<name>A0A382PQU0_9ZZZZ</name>
<dbReference type="EMBL" id="UINC01108320">
    <property type="protein sequence ID" value="SVC74331.1"/>
    <property type="molecule type" value="Genomic_DNA"/>
</dbReference>
<reference evidence="2" key="1">
    <citation type="submission" date="2018-05" db="EMBL/GenBank/DDBJ databases">
        <authorList>
            <person name="Lanie J.A."/>
            <person name="Ng W.-L."/>
            <person name="Kazmierczak K.M."/>
            <person name="Andrzejewski T.M."/>
            <person name="Davidsen T.M."/>
            <person name="Wayne K.J."/>
            <person name="Tettelin H."/>
            <person name="Glass J.I."/>
            <person name="Rusch D."/>
            <person name="Podicherti R."/>
            <person name="Tsui H.-C.T."/>
            <person name="Winkler M.E."/>
        </authorList>
    </citation>
    <scope>NUCLEOTIDE SEQUENCE</scope>
</reference>
<evidence type="ECO:0000256" key="1">
    <source>
        <dbReference type="ARBA" id="ARBA00022679"/>
    </source>
</evidence>
<feature type="non-terminal residue" evidence="2">
    <location>
        <position position="259"/>
    </location>
</feature>
<organism evidence="2">
    <name type="scientific">marine metagenome</name>
    <dbReference type="NCBI Taxonomy" id="408172"/>
    <lineage>
        <taxon>unclassified sequences</taxon>
        <taxon>metagenomes</taxon>
        <taxon>ecological metagenomes</taxon>
    </lineage>
</organism>
<dbReference type="InterPro" id="IPR050483">
    <property type="entry name" value="CoA-transferase_III_domain"/>
</dbReference>
<dbReference type="GO" id="GO:0008410">
    <property type="term" value="F:CoA-transferase activity"/>
    <property type="evidence" value="ECO:0007669"/>
    <property type="project" value="TreeGrafter"/>
</dbReference>
<dbReference type="InterPro" id="IPR003673">
    <property type="entry name" value="CoA-Trfase_fam_III"/>
</dbReference>
<dbReference type="InterPro" id="IPR023606">
    <property type="entry name" value="CoA-Trfase_III_dom_1_sf"/>
</dbReference>
<keyword evidence="1" id="KW-0808">Transferase</keyword>
<evidence type="ECO:0008006" key="3">
    <source>
        <dbReference type="Google" id="ProtNLM"/>
    </source>
</evidence>
<gene>
    <name evidence="2" type="ORF">METZ01_LOCUS327185</name>
</gene>
<dbReference type="PANTHER" id="PTHR48207:SF4">
    <property type="entry name" value="BLL6097 PROTEIN"/>
    <property type="match status" value="1"/>
</dbReference>
<dbReference type="Pfam" id="PF02515">
    <property type="entry name" value="CoA_transf_3"/>
    <property type="match status" value="1"/>
</dbReference>
<proteinExistence type="predicted"/>
<dbReference type="SUPFAM" id="SSF89796">
    <property type="entry name" value="CoA-transferase family III (CaiB/BaiF)"/>
    <property type="match status" value="1"/>
</dbReference>
<dbReference type="InterPro" id="IPR044855">
    <property type="entry name" value="CoA-Trfase_III_dom3_sf"/>
</dbReference>